<evidence type="ECO:0000313" key="3">
    <source>
        <dbReference type="EMBL" id="GFO66544.1"/>
    </source>
</evidence>
<dbReference type="RefSeq" id="WP_183359078.1">
    <property type="nucleotide sequence ID" value="NZ_BLXZ01000001.1"/>
</dbReference>
<sequence>MYATALKSKAFFCWCAKFAVIGCIFVVLPSIPFFRNIFATPLVLHEPQARGKICYVLDGGGAIWERLDAASDLLKTGRVSKILLQRDDTRGRYCFKAQRALTGSEWRIKYLLWRGVEVESIGWISREPGLLGTWTEARTLGKNLAGQIDTVVIVSSAPHMRRAVLAFRTLLPTHVKVVPYAASTLSDSYEFFHPIWLEYLKLSLYQFLALLSHI</sequence>
<keyword evidence="1" id="KW-0472">Membrane</keyword>
<dbReference type="EMBL" id="BLXZ01000001">
    <property type="protein sequence ID" value="GFO66544.1"/>
    <property type="molecule type" value="Genomic_DNA"/>
</dbReference>
<feature type="domain" description="DUF218" evidence="2">
    <location>
        <begin position="56"/>
        <end position="189"/>
    </location>
</feature>
<organism evidence="3 4">
    <name type="scientific">Geomonas limicola</name>
    <dbReference type="NCBI Taxonomy" id="2740186"/>
    <lineage>
        <taxon>Bacteria</taxon>
        <taxon>Pseudomonadati</taxon>
        <taxon>Thermodesulfobacteriota</taxon>
        <taxon>Desulfuromonadia</taxon>
        <taxon>Geobacterales</taxon>
        <taxon>Geobacteraceae</taxon>
        <taxon>Geomonas</taxon>
    </lineage>
</organism>
<accession>A0A6V8N3J1</accession>
<name>A0A6V8N3J1_9BACT</name>
<feature type="transmembrane region" description="Helical" evidence="1">
    <location>
        <begin position="12"/>
        <end position="34"/>
    </location>
</feature>
<keyword evidence="1" id="KW-1133">Transmembrane helix</keyword>
<keyword evidence="4" id="KW-1185">Reference proteome</keyword>
<dbReference type="Pfam" id="PF02698">
    <property type="entry name" value="DUF218"/>
    <property type="match status" value="1"/>
</dbReference>
<evidence type="ECO:0000259" key="2">
    <source>
        <dbReference type="Pfam" id="PF02698"/>
    </source>
</evidence>
<gene>
    <name evidence="3" type="ORF">GMLC_01230</name>
</gene>
<dbReference type="AlphaFoldDB" id="A0A6V8N3J1"/>
<dbReference type="Proteomes" id="UP000587586">
    <property type="component" value="Unassembled WGS sequence"/>
</dbReference>
<proteinExistence type="predicted"/>
<dbReference type="CDD" id="cd06259">
    <property type="entry name" value="YdcF-like"/>
    <property type="match status" value="1"/>
</dbReference>
<keyword evidence="1" id="KW-0812">Transmembrane</keyword>
<dbReference type="InterPro" id="IPR003848">
    <property type="entry name" value="DUF218"/>
</dbReference>
<evidence type="ECO:0000313" key="4">
    <source>
        <dbReference type="Proteomes" id="UP000587586"/>
    </source>
</evidence>
<comment type="caution">
    <text evidence="3">The sequence shown here is derived from an EMBL/GenBank/DDBJ whole genome shotgun (WGS) entry which is preliminary data.</text>
</comment>
<reference evidence="4" key="1">
    <citation type="submission" date="2020-06" db="EMBL/GenBank/DDBJ databases">
        <title>Draft genomic sequecing of Geomonas sp. Red745.</title>
        <authorList>
            <person name="Itoh H."/>
            <person name="Xu Z.X."/>
            <person name="Ushijima N."/>
            <person name="Masuda Y."/>
            <person name="Shiratori Y."/>
            <person name="Senoo K."/>
        </authorList>
    </citation>
    <scope>NUCLEOTIDE SEQUENCE [LARGE SCALE GENOMIC DNA]</scope>
    <source>
        <strain evidence="4">Red745</strain>
    </source>
</reference>
<protein>
    <recommendedName>
        <fullName evidence="2">DUF218 domain-containing protein</fullName>
    </recommendedName>
</protein>
<evidence type="ECO:0000256" key="1">
    <source>
        <dbReference type="SAM" id="Phobius"/>
    </source>
</evidence>